<proteinExistence type="predicted"/>
<dbReference type="EMBL" id="CASHTH010001987">
    <property type="protein sequence ID" value="CAI8022983.1"/>
    <property type="molecule type" value="Genomic_DNA"/>
</dbReference>
<protein>
    <submittedName>
        <fullName evidence="1">Uncharacterized protein</fullName>
    </submittedName>
</protein>
<gene>
    <name evidence="1" type="ORF">GBAR_LOCUS13460</name>
</gene>
<comment type="caution">
    <text evidence="1">The sequence shown here is derived from an EMBL/GenBank/DDBJ whole genome shotgun (WGS) entry which is preliminary data.</text>
</comment>
<name>A0AA35S5F5_GEOBA</name>
<sequence>AHLTPSASTALKVLVVVCVRCKDAALSLALLIICQLWNGIRSEEGVPESCEGLDNIGKARALDCERSPDCLSQTCNVSEGFPGHGATLLLFPCDQPPALEILLNSPEASGTVGKFDSSTPSRTTGVPLNDQGFQFQITVLWATPRTASIMAAIVNPNMNFRTILLDPTNVTLPACKQTPEPTITTCLALQHIAVNAGKTSVTCTTDSVDNCDTISCTVQLPNTTPVQYKLQVLPCKEDTPAIHVFVKRTSGDDNGAINQVLTGSKEVPVFQNMTLDVTLKQLDGAIGLQVDLLEDRKKIEELFSYSEIPINETQCAGGKMRADPVLKESPGPSGASPLQLIPWQLVLFSALTPLYSLL</sequence>
<keyword evidence="2" id="KW-1185">Reference proteome</keyword>
<dbReference type="Proteomes" id="UP001174909">
    <property type="component" value="Unassembled WGS sequence"/>
</dbReference>
<reference evidence="1" key="1">
    <citation type="submission" date="2023-03" db="EMBL/GenBank/DDBJ databases">
        <authorList>
            <person name="Steffen K."/>
            <person name="Cardenas P."/>
        </authorList>
    </citation>
    <scope>NUCLEOTIDE SEQUENCE</scope>
</reference>
<feature type="non-terminal residue" evidence="1">
    <location>
        <position position="358"/>
    </location>
</feature>
<accession>A0AA35S5F5</accession>
<evidence type="ECO:0000313" key="2">
    <source>
        <dbReference type="Proteomes" id="UP001174909"/>
    </source>
</evidence>
<evidence type="ECO:0000313" key="1">
    <source>
        <dbReference type="EMBL" id="CAI8022983.1"/>
    </source>
</evidence>
<organism evidence="1 2">
    <name type="scientific">Geodia barretti</name>
    <name type="common">Barrett's horny sponge</name>
    <dbReference type="NCBI Taxonomy" id="519541"/>
    <lineage>
        <taxon>Eukaryota</taxon>
        <taxon>Metazoa</taxon>
        <taxon>Porifera</taxon>
        <taxon>Demospongiae</taxon>
        <taxon>Heteroscleromorpha</taxon>
        <taxon>Tetractinellida</taxon>
        <taxon>Astrophorina</taxon>
        <taxon>Geodiidae</taxon>
        <taxon>Geodia</taxon>
    </lineage>
</organism>
<dbReference type="AlphaFoldDB" id="A0AA35S5F5"/>